<gene>
    <name evidence="2" type="ORF">NDO55_11830</name>
</gene>
<dbReference type="Gene3D" id="3.40.50.720">
    <property type="entry name" value="NAD(P)-binding Rossmann-like Domain"/>
    <property type="match status" value="1"/>
</dbReference>
<dbReference type="PANTHER" id="PTHR48079">
    <property type="entry name" value="PROTEIN YEEZ"/>
    <property type="match status" value="1"/>
</dbReference>
<feature type="domain" description="NAD-dependent epimerase/dehydratase" evidence="1">
    <location>
        <begin position="7"/>
        <end position="192"/>
    </location>
</feature>
<name>A0A9X2EN94_9SPHN</name>
<keyword evidence="3" id="KW-1185">Reference proteome</keyword>
<protein>
    <submittedName>
        <fullName evidence="2">NAD-dependent epimerase/dehydratase family protein</fullName>
    </submittedName>
</protein>
<dbReference type="EMBL" id="JAMSHT010000001">
    <property type="protein sequence ID" value="MCM8558509.1"/>
    <property type="molecule type" value="Genomic_DNA"/>
</dbReference>
<dbReference type="PANTHER" id="PTHR48079:SF6">
    <property type="entry name" value="NAD(P)-BINDING DOMAIN-CONTAINING PROTEIN-RELATED"/>
    <property type="match status" value="1"/>
</dbReference>
<proteinExistence type="predicted"/>
<reference evidence="2" key="1">
    <citation type="submission" date="2022-06" db="EMBL/GenBank/DDBJ databases">
        <title>Sphingomicrobium sedimins sp. nov., a marine bacterium isolated from tidal flat.</title>
        <authorList>
            <person name="Kim C.-H."/>
            <person name="Yoo Y."/>
            <person name="Kim J.-J."/>
        </authorList>
    </citation>
    <scope>NUCLEOTIDE SEQUENCE</scope>
    <source>
        <strain evidence="2">GRR-S6-50</strain>
    </source>
</reference>
<comment type="caution">
    <text evidence="2">The sequence shown here is derived from an EMBL/GenBank/DDBJ whole genome shotgun (WGS) entry which is preliminary data.</text>
</comment>
<dbReference type="Proteomes" id="UP001155128">
    <property type="component" value="Unassembled WGS sequence"/>
</dbReference>
<dbReference type="RefSeq" id="WP_252115447.1">
    <property type="nucleotide sequence ID" value="NZ_JAMSHT010000001.1"/>
</dbReference>
<dbReference type="Pfam" id="PF01370">
    <property type="entry name" value="Epimerase"/>
    <property type="match status" value="1"/>
</dbReference>
<evidence type="ECO:0000259" key="1">
    <source>
        <dbReference type="Pfam" id="PF01370"/>
    </source>
</evidence>
<evidence type="ECO:0000313" key="3">
    <source>
        <dbReference type="Proteomes" id="UP001155128"/>
    </source>
</evidence>
<dbReference type="InterPro" id="IPR036291">
    <property type="entry name" value="NAD(P)-bd_dom_sf"/>
</dbReference>
<sequence length="304" mass="32934">MSKKPLAVTGATGFVGGRLLELAHELGRPLTCLTRRPQPEKAGVKWVQGDLHDKAALAQLCEGADAVIHIAGVINAPDREGFEKGNVEGTKNLLDAAKAQDVSRFVHVSSLAAREPSLSLYGASKARSETAVKTAGIDHVIVRPPAVYGPGDRETLELFKMAQRGLVMLPPKGRMSVVHADDLVRLLLTLADGHGRSGLLIEVDDNHAGAWTHEGFAKALGRAVGCKTMTLSMPKPVVRFGATLDRMFRGDKAKLTPDRAAYFCHPDWSVDPDKRPDPDLFTPAIATPDGLRDTARWYREKGWL</sequence>
<dbReference type="GO" id="GO:0004029">
    <property type="term" value="F:aldehyde dehydrogenase (NAD+) activity"/>
    <property type="evidence" value="ECO:0007669"/>
    <property type="project" value="TreeGrafter"/>
</dbReference>
<dbReference type="InterPro" id="IPR051783">
    <property type="entry name" value="NAD(P)-dependent_oxidoreduct"/>
</dbReference>
<evidence type="ECO:0000313" key="2">
    <source>
        <dbReference type="EMBL" id="MCM8558509.1"/>
    </source>
</evidence>
<dbReference type="SUPFAM" id="SSF51735">
    <property type="entry name" value="NAD(P)-binding Rossmann-fold domains"/>
    <property type="match status" value="1"/>
</dbReference>
<dbReference type="AlphaFoldDB" id="A0A9X2EN94"/>
<accession>A0A9X2EN94</accession>
<dbReference type="InterPro" id="IPR001509">
    <property type="entry name" value="Epimerase_deHydtase"/>
</dbReference>
<organism evidence="2 3">
    <name type="scientific">Sphingomicrobium sediminis</name>
    <dbReference type="NCBI Taxonomy" id="2950949"/>
    <lineage>
        <taxon>Bacteria</taxon>
        <taxon>Pseudomonadati</taxon>
        <taxon>Pseudomonadota</taxon>
        <taxon>Alphaproteobacteria</taxon>
        <taxon>Sphingomonadales</taxon>
        <taxon>Sphingomonadaceae</taxon>
        <taxon>Sphingomicrobium</taxon>
    </lineage>
</organism>
<dbReference type="GO" id="GO:0005737">
    <property type="term" value="C:cytoplasm"/>
    <property type="evidence" value="ECO:0007669"/>
    <property type="project" value="TreeGrafter"/>
</dbReference>